<feature type="domain" description="N-terminal" evidence="2">
    <location>
        <begin position="42"/>
        <end position="125"/>
    </location>
</feature>
<evidence type="ECO:0000259" key="2">
    <source>
        <dbReference type="Pfam" id="PF08401"/>
    </source>
</evidence>
<organism evidence="3 4">
    <name type="scientific">Heyndrickxia camelliae</name>
    <dbReference type="NCBI Taxonomy" id="1707093"/>
    <lineage>
        <taxon>Bacteria</taxon>
        <taxon>Bacillati</taxon>
        <taxon>Bacillota</taxon>
        <taxon>Bacilli</taxon>
        <taxon>Bacillales</taxon>
        <taxon>Bacillaceae</taxon>
        <taxon>Heyndrickxia</taxon>
    </lineage>
</organism>
<dbReference type="AlphaFoldDB" id="A0A2N3LEN6"/>
<proteinExistence type="predicted"/>
<name>A0A2N3LEN6_9BACI</name>
<protein>
    <recommendedName>
        <fullName evidence="2">N-terminal domain-containing protein</fullName>
    </recommendedName>
</protein>
<dbReference type="InterPro" id="IPR013610">
    <property type="entry name" value="ArdC_N"/>
</dbReference>
<keyword evidence="4" id="KW-1185">Reference proteome</keyword>
<sequence length="502" mass="57462">MVQKRFKKKTFAERNKEMQDNYQKLIDGVKSTIASPEDYKRYLEFASHFPTRSFRNQMLIFLQDPKASFVAGLVTWNKLGRKIKKGAKSLKILAPIKVKEIEKDKETKEDVEVEVIKGFKLASVFDIRDTSGVPLPMNPIIPKEVNNSEFAEKVFYPLIENLRRDLPIELDKNYQESSNGYYSILEHKIVINANKERDITNQFKTLIHEYAHSVFHNETGKYYGYDKQTKELQAESVAYLVSKSFGMDTSDYSFPYIKGWAQNNDEKLLLTYQEDIQNESAAIIKRIENVVLEHNITFDVPVILQENTSSIATGEKKLSLIQFGDNFTIVFGDIKEGTLNNLESIKKLGTNYKDKEIAEKAFEMVKGHVPLHSVKQIDNSKGKTHIYKRMLMDLEDNQIKPMFFVGIPSMTDVKALTSLTTDLAATKREFQNLTGEELNISEYEQIEKDLSSRDLDHDGMTDLQELKAGTNPLNPDSDNDGVPDNIDVDNQPKQKGLALTFH</sequence>
<dbReference type="Pfam" id="PF08401">
    <property type="entry name" value="ArdcN"/>
    <property type="match status" value="1"/>
</dbReference>
<evidence type="ECO:0000313" key="4">
    <source>
        <dbReference type="Proteomes" id="UP000233440"/>
    </source>
</evidence>
<comment type="caution">
    <text evidence="3">The sequence shown here is derived from an EMBL/GenBank/DDBJ whole genome shotgun (WGS) entry which is preliminary data.</text>
</comment>
<dbReference type="OrthoDB" id="9803716at2"/>
<dbReference type="RefSeq" id="WP_101356221.1">
    <property type="nucleotide sequence ID" value="NZ_PIQO01000023.1"/>
</dbReference>
<evidence type="ECO:0000256" key="1">
    <source>
        <dbReference type="SAM" id="MobiDB-lite"/>
    </source>
</evidence>
<dbReference type="EMBL" id="PIQO01000023">
    <property type="protein sequence ID" value="PKR83076.1"/>
    <property type="molecule type" value="Genomic_DNA"/>
</dbReference>
<gene>
    <name evidence="3" type="ORF">CWO92_21300</name>
</gene>
<dbReference type="GO" id="GO:0003697">
    <property type="term" value="F:single-stranded DNA binding"/>
    <property type="evidence" value="ECO:0007669"/>
    <property type="project" value="InterPro"/>
</dbReference>
<reference evidence="3 4" key="1">
    <citation type="submission" date="2017-11" db="EMBL/GenBank/DDBJ databases">
        <title>Bacillus camelliae sp. nov., isolated from pu'er tea.</title>
        <authorList>
            <person name="Niu L."/>
        </authorList>
    </citation>
    <scope>NUCLEOTIDE SEQUENCE [LARGE SCALE GENOMIC DNA]</scope>
    <source>
        <strain evidence="3 4">7578-1</strain>
    </source>
</reference>
<feature type="region of interest" description="Disordered" evidence="1">
    <location>
        <begin position="466"/>
        <end position="502"/>
    </location>
</feature>
<evidence type="ECO:0000313" key="3">
    <source>
        <dbReference type="EMBL" id="PKR83076.1"/>
    </source>
</evidence>
<accession>A0A2N3LEN6</accession>
<dbReference type="Proteomes" id="UP000233440">
    <property type="component" value="Unassembled WGS sequence"/>
</dbReference>